<evidence type="ECO:0000313" key="2">
    <source>
        <dbReference type="EMBL" id="TDR87219.1"/>
    </source>
</evidence>
<dbReference type="OrthoDB" id="9792179at2"/>
<dbReference type="InterPro" id="IPR010607">
    <property type="entry name" value="DUF1194"/>
</dbReference>
<keyword evidence="1" id="KW-0732">Signal</keyword>
<dbReference type="Proteomes" id="UP000295122">
    <property type="component" value="Unassembled WGS sequence"/>
</dbReference>
<dbReference type="Pfam" id="PF06707">
    <property type="entry name" value="DUF1194"/>
    <property type="match status" value="1"/>
</dbReference>
<sequence>MRRSSTGSWTRSALIATSLAASLEFCLAALAPARAQTEVDLALVIAVDISYSMDPDEQLLQREGFIQAFRSPEVHAAIRRGTIGRIGVVYVEWAGAQDQQVVLPWTVIDGAAAATAFAASLSQKPTRRASRTSISGAIEFSAKLLAASELQASRQVIDISGDGPNNAGRPVTAARDDAVERGITVNGLPIMLKEGGVFDLADLDAYYRACVIGGPGSFLVPVRSREQFVAAVKTKIIMEVAALPSPGRAPPEQGGGLVVPVQRQGAPVNCLIGEMQWRERMGN</sequence>
<proteinExistence type="predicted"/>
<gene>
    <name evidence="2" type="ORF">EV668_4299</name>
</gene>
<name>A0A4V3DX57_9HYPH</name>
<accession>A0A4V3DX57</accession>
<protein>
    <submittedName>
        <fullName evidence="2">Uncharacterized protein DUF1194</fullName>
    </submittedName>
</protein>
<dbReference type="SUPFAM" id="SSF53300">
    <property type="entry name" value="vWA-like"/>
    <property type="match status" value="1"/>
</dbReference>
<keyword evidence="3" id="KW-1185">Reference proteome</keyword>
<evidence type="ECO:0000313" key="3">
    <source>
        <dbReference type="Proteomes" id="UP000295122"/>
    </source>
</evidence>
<dbReference type="InterPro" id="IPR036465">
    <property type="entry name" value="vWFA_dom_sf"/>
</dbReference>
<feature type="chain" id="PRO_5020414214" evidence="1">
    <location>
        <begin position="29"/>
        <end position="283"/>
    </location>
</feature>
<feature type="signal peptide" evidence="1">
    <location>
        <begin position="1"/>
        <end position="28"/>
    </location>
</feature>
<dbReference type="AlphaFoldDB" id="A0A4V3DX57"/>
<evidence type="ECO:0000256" key="1">
    <source>
        <dbReference type="SAM" id="SignalP"/>
    </source>
</evidence>
<dbReference type="Gene3D" id="3.40.50.410">
    <property type="entry name" value="von Willebrand factor, type A domain"/>
    <property type="match status" value="1"/>
</dbReference>
<dbReference type="EMBL" id="SNZR01000016">
    <property type="protein sequence ID" value="TDR87219.1"/>
    <property type="molecule type" value="Genomic_DNA"/>
</dbReference>
<reference evidence="2 3" key="1">
    <citation type="submission" date="2019-03" db="EMBL/GenBank/DDBJ databases">
        <title>Genomic Encyclopedia of Type Strains, Phase IV (KMG-IV): sequencing the most valuable type-strain genomes for metagenomic binning, comparative biology and taxonomic classification.</title>
        <authorList>
            <person name="Goeker M."/>
        </authorList>
    </citation>
    <scope>NUCLEOTIDE SEQUENCE [LARGE SCALE GENOMIC DNA]</scope>
    <source>
        <strain evidence="2 3">DSM 25903</strain>
    </source>
</reference>
<dbReference type="RefSeq" id="WP_133773958.1">
    <property type="nucleotide sequence ID" value="NZ_SNZR01000016.1"/>
</dbReference>
<organism evidence="2 3">
    <name type="scientific">Enterovirga rhinocerotis</name>
    <dbReference type="NCBI Taxonomy" id="1339210"/>
    <lineage>
        <taxon>Bacteria</taxon>
        <taxon>Pseudomonadati</taxon>
        <taxon>Pseudomonadota</taxon>
        <taxon>Alphaproteobacteria</taxon>
        <taxon>Hyphomicrobiales</taxon>
        <taxon>Methylobacteriaceae</taxon>
        <taxon>Enterovirga</taxon>
    </lineage>
</organism>
<dbReference type="CDD" id="cd00198">
    <property type="entry name" value="vWFA"/>
    <property type="match status" value="1"/>
</dbReference>
<comment type="caution">
    <text evidence="2">The sequence shown here is derived from an EMBL/GenBank/DDBJ whole genome shotgun (WGS) entry which is preliminary data.</text>
</comment>